<evidence type="ECO:0008006" key="3">
    <source>
        <dbReference type="Google" id="ProtNLM"/>
    </source>
</evidence>
<reference evidence="1" key="2">
    <citation type="journal article" date="2021" name="Microbiome">
        <title>Successional dynamics and alternative stable states in a saline activated sludge microbial community over 9 years.</title>
        <authorList>
            <person name="Wang Y."/>
            <person name="Ye J."/>
            <person name="Ju F."/>
            <person name="Liu L."/>
            <person name="Boyd J.A."/>
            <person name="Deng Y."/>
            <person name="Parks D.H."/>
            <person name="Jiang X."/>
            <person name="Yin X."/>
            <person name="Woodcroft B.J."/>
            <person name="Tyson G.W."/>
            <person name="Hugenholtz P."/>
            <person name="Polz M.F."/>
            <person name="Zhang T."/>
        </authorList>
    </citation>
    <scope>NUCLEOTIDE SEQUENCE</scope>
    <source>
        <strain evidence="1">HKST-UBA16</strain>
    </source>
</reference>
<dbReference type="AlphaFoldDB" id="A0A955HZ96"/>
<evidence type="ECO:0000313" key="1">
    <source>
        <dbReference type="EMBL" id="MCA9374907.1"/>
    </source>
</evidence>
<dbReference type="InterPro" id="IPR029046">
    <property type="entry name" value="LolA/LolB/LppX"/>
</dbReference>
<gene>
    <name evidence="1" type="ORF">KC622_01095</name>
</gene>
<dbReference type="Proteomes" id="UP000748332">
    <property type="component" value="Unassembled WGS sequence"/>
</dbReference>
<dbReference type="EMBL" id="JAGQLM010000044">
    <property type="protein sequence ID" value="MCA9374907.1"/>
    <property type="molecule type" value="Genomic_DNA"/>
</dbReference>
<sequence>MNKKVLVIAGIIGVLLVAAGGWFGYRTFIRPNRAFAEAREISKDINSAEFTFEQKMRIEYEFESYNKELDPINFATSGEGAFDIEKGDMYVKILLDLGELGNQEFTIYKIGDEAYATIGGQTSKIEKSELDQYVSSDSEGFNEGKVLQDLDDDAEYKLVGTEVIDGRDTFRYEVTLDGNALQEVLDSAVKDGLTSDSLTQYGVDFSDVEIKAGDTNYTVWVDQNTSEPVREYVSMDNLVYNFPGLFKMTVTSFTTQIEYQSVNKEVNIKAPLSI</sequence>
<evidence type="ECO:0000313" key="2">
    <source>
        <dbReference type="Proteomes" id="UP000748332"/>
    </source>
</evidence>
<name>A0A955HZ96_9BACT</name>
<proteinExistence type="predicted"/>
<dbReference type="Gene3D" id="2.50.20.20">
    <property type="match status" value="1"/>
</dbReference>
<dbReference type="SUPFAM" id="SSF89392">
    <property type="entry name" value="Prokaryotic lipoproteins and lipoprotein localization factors"/>
    <property type="match status" value="1"/>
</dbReference>
<accession>A0A955HZ96</accession>
<reference evidence="1" key="1">
    <citation type="submission" date="2020-04" db="EMBL/GenBank/DDBJ databases">
        <authorList>
            <person name="Zhang T."/>
        </authorList>
    </citation>
    <scope>NUCLEOTIDE SEQUENCE</scope>
    <source>
        <strain evidence="1">HKST-UBA16</strain>
    </source>
</reference>
<comment type="caution">
    <text evidence="1">The sequence shown here is derived from an EMBL/GenBank/DDBJ whole genome shotgun (WGS) entry which is preliminary data.</text>
</comment>
<organism evidence="1 2">
    <name type="scientific">Candidatus Dojkabacteria bacterium</name>
    <dbReference type="NCBI Taxonomy" id="2099670"/>
    <lineage>
        <taxon>Bacteria</taxon>
        <taxon>Candidatus Dojkabacteria</taxon>
    </lineage>
</organism>
<protein>
    <recommendedName>
        <fullName evidence="3">Lipoprotein</fullName>
    </recommendedName>
</protein>